<reference evidence="3 4" key="1">
    <citation type="submission" date="2019-12" db="EMBL/GenBank/DDBJ databases">
        <title>Nocardia sp. nov. ET3-3 isolated from soil.</title>
        <authorList>
            <person name="Kanchanasin P."/>
            <person name="Tanasupawat S."/>
            <person name="Yuki M."/>
            <person name="Kudo T."/>
        </authorList>
    </citation>
    <scope>NUCLEOTIDE SEQUENCE [LARGE SCALE GENOMIC DNA]</scope>
    <source>
        <strain evidence="3 4">ET3-3</strain>
    </source>
</reference>
<keyword evidence="1" id="KW-1133">Transmembrane helix</keyword>
<keyword evidence="1" id="KW-0812">Transmembrane</keyword>
<comment type="caution">
    <text evidence="3">The sequence shown here is derived from an EMBL/GenBank/DDBJ whole genome shotgun (WGS) entry which is preliminary data.</text>
</comment>
<keyword evidence="4" id="KW-1185">Reference proteome</keyword>
<feature type="signal peptide" evidence="2">
    <location>
        <begin position="1"/>
        <end position="40"/>
    </location>
</feature>
<dbReference type="EMBL" id="WRPP01000006">
    <property type="protein sequence ID" value="MVU81251.1"/>
    <property type="molecule type" value="Genomic_DNA"/>
</dbReference>
<feature type="transmembrane region" description="Helical" evidence="1">
    <location>
        <begin position="134"/>
        <end position="156"/>
    </location>
</feature>
<name>A0A7K1V414_9NOCA</name>
<sequence length="196" mass="18800">MGTDQPTSPVRPVSRRAVRFAVAAALPLSLALLGTVPAQAEEPPAAVQPATDIPDSQIRIGTVQLDQPVWLTAEQTQQINSAAAGAESALTQSLEAAGLDAAHATHVAKAVLGDAAIGAAVGATAAAPIASSGAVIGVVAGLVAGLPFAPIGLVIVPVVGAALGYAMVAAPFAALGAGVGAAVGAADGFLNGVPAN</sequence>
<keyword evidence="1" id="KW-0472">Membrane</keyword>
<proteinExistence type="predicted"/>
<dbReference type="Proteomes" id="UP000466794">
    <property type="component" value="Unassembled WGS sequence"/>
</dbReference>
<dbReference type="AlphaFoldDB" id="A0A7K1V414"/>
<keyword evidence="2" id="KW-0732">Signal</keyword>
<protein>
    <submittedName>
        <fullName evidence="3">Uncharacterized protein</fullName>
    </submittedName>
</protein>
<feature type="chain" id="PRO_5029685788" evidence="2">
    <location>
        <begin position="41"/>
        <end position="196"/>
    </location>
</feature>
<evidence type="ECO:0000256" key="2">
    <source>
        <dbReference type="SAM" id="SignalP"/>
    </source>
</evidence>
<dbReference type="RefSeq" id="WP_157390862.1">
    <property type="nucleotide sequence ID" value="NZ_WRPP01000006.1"/>
</dbReference>
<organism evidence="3 4">
    <name type="scientific">Nocardia terrae</name>
    <dbReference type="NCBI Taxonomy" id="2675851"/>
    <lineage>
        <taxon>Bacteria</taxon>
        <taxon>Bacillati</taxon>
        <taxon>Actinomycetota</taxon>
        <taxon>Actinomycetes</taxon>
        <taxon>Mycobacteriales</taxon>
        <taxon>Nocardiaceae</taxon>
        <taxon>Nocardia</taxon>
    </lineage>
</organism>
<accession>A0A7K1V414</accession>
<evidence type="ECO:0000256" key="1">
    <source>
        <dbReference type="SAM" id="Phobius"/>
    </source>
</evidence>
<feature type="transmembrane region" description="Helical" evidence="1">
    <location>
        <begin position="163"/>
        <end position="186"/>
    </location>
</feature>
<evidence type="ECO:0000313" key="3">
    <source>
        <dbReference type="EMBL" id="MVU81251.1"/>
    </source>
</evidence>
<gene>
    <name evidence="3" type="ORF">GPX89_28920</name>
</gene>
<evidence type="ECO:0000313" key="4">
    <source>
        <dbReference type="Proteomes" id="UP000466794"/>
    </source>
</evidence>